<dbReference type="PANTHER" id="PTHR31960">
    <property type="entry name" value="F-BOX PROTEIN PP2-A15"/>
    <property type="match status" value="1"/>
</dbReference>
<keyword evidence="2" id="KW-1185">Reference proteome</keyword>
<organism evidence="1 2">
    <name type="scientific">Ceratopteris richardii</name>
    <name type="common">Triangle waterfern</name>
    <dbReference type="NCBI Taxonomy" id="49495"/>
    <lineage>
        <taxon>Eukaryota</taxon>
        <taxon>Viridiplantae</taxon>
        <taxon>Streptophyta</taxon>
        <taxon>Embryophyta</taxon>
        <taxon>Tracheophyta</taxon>
        <taxon>Polypodiopsida</taxon>
        <taxon>Polypodiidae</taxon>
        <taxon>Polypodiales</taxon>
        <taxon>Pteridineae</taxon>
        <taxon>Pteridaceae</taxon>
        <taxon>Parkerioideae</taxon>
        <taxon>Ceratopteris</taxon>
    </lineage>
</organism>
<dbReference type="AlphaFoldDB" id="A0A8T2QYC4"/>
<dbReference type="EMBL" id="CM035436">
    <property type="protein sequence ID" value="KAH7288333.1"/>
    <property type="molecule type" value="Genomic_DNA"/>
</dbReference>
<sequence length="114" mass="13278">MTRKDLSQPYWLDPETGEGFFVKSARQLHIVWGDDMRYWHWASQPDSWFPERRLPSYPWMELDIGEFVGDKEMHVALKYQMMEIEGGQWKSGIIVDCLKIQPSSAIRGVAEGAT</sequence>
<dbReference type="Pfam" id="PF14299">
    <property type="entry name" value="PP2"/>
    <property type="match status" value="2"/>
</dbReference>
<gene>
    <name evidence="1" type="ORF">KP509_31G022200</name>
</gene>
<evidence type="ECO:0000313" key="1">
    <source>
        <dbReference type="EMBL" id="KAH7288333.1"/>
    </source>
</evidence>
<protein>
    <submittedName>
        <fullName evidence="1">Uncharacterized protein</fullName>
    </submittedName>
</protein>
<comment type="caution">
    <text evidence="1">The sequence shown here is derived from an EMBL/GenBank/DDBJ whole genome shotgun (WGS) entry which is preliminary data.</text>
</comment>
<dbReference type="InterPro" id="IPR025886">
    <property type="entry name" value="PP2-like"/>
</dbReference>
<dbReference type="OrthoDB" id="1918565at2759"/>
<accession>A0A8T2QYC4</accession>
<dbReference type="PANTHER" id="PTHR31960:SF26">
    <property type="entry name" value="F-BOX DOMAIN CONTAINING PROTEIN"/>
    <property type="match status" value="1"/>
</dbReference>
<evidence type="ECO:0000313" key="2">
    <source>
        <dbReference type="Proteomes" id="UP000825935"/>
    </source>
</evidence>
<name>A0A8T2QYC4_CERRI</name>
<proteinExistence type="predicted"/>
<reference evidence="1" key="1">
    <citation type="submission" date="2021-08" db="EMBL/GenBank/DDBJ databases">
        <title>WGS assembly of Ceratopteris richardii.</title>
        <authorList>
            <person name="Marchant D.B."/>
            <person name="Chen G."/>
            <person name="Jenkins J."/>
            <person name="Shu S."/>
            <person name="Leebens-Mack J."/>
            <person name="Grimwood J."/>
            <person name="Schmutz J."/>
            <person name="Soltis P."/>
            <person name="Soltis D."/>
            <person name="Chen Z.-H."/>
        </authorList>
    </citation>
    <scope>NUCLEOTIDE SEQUENCE</scope>
    <source>
        <strain evidence="1">Whitten #5841</strain>
        <tissue evidence="1">Leaf</tissue>
    </source>
</reference>
<dbReference type="Proteomes" id="UP000825935">
    <property type="component" value="Chromosome 31"/>
</dbReference>